<keyword evidence="3" id="KW-1185">Reference proteome</keyword>
<dbReference type="PANTHER" id="PTHR34512:SF30">
    <property type="entry name" value="OUTER MEMBRANE PROTEIN ASSEMBLY FACTOR BAMB"/>
    <property type="match status" value="1"/>
</dbReference>
<dbReference type="PROSITE" id="PS51257">
    <property type="entry name" value="PROKAR_LIPOPROTEIN"/>
    <property type="match status" value="1"/>
</dbReference>
<dbReference type="PANTHER" id="PTHR34512">
    <property type="entry name" value="CELL SURFACE PROTEIN"/>
    <property type="match status" value="1"/>
</dbReference>
<evidence type="ECO:0000259" key="1">
    <source>
        <dbReference type="Pfam" id="PF13360"/>
    </source>
</evidence>
<dbReference type="InterPro" id="IPR015943">
    <property type="entry name" value="WD40/YVTN_repeat-like_dom_sf"/>
</dbReference>
<dbReference type="Proteomes" id="UP000236724">
    <property type="component" value="Unassembled WGS sequence"/>
</dbReference>
<sequence>MKNKLFYLFIAAILCSCVSKEEKKITFEQWRGENRDGKYQEKDLLKSWPEEGPDLLWFNEELGAGYGSPIITDNTIYILASRDSIALIVAFDLAGNIKWQKDFGFEWNTSYAGTRSTPTLIDNLLYISSGKGDIACMKSENGEIVWSKNMESDFHGKLPYFGYAQSLLINDDMVYAMPGGADTNLVALNRFNGDLIWIAKANGEKPAYNSPQIIDLNGNQVLVTYSQESFLGIDAKKGKLLWSESFTSKYPNHANTILYDDRAIYTAASIGHGLLKYTLSDDGASITKIWHDTIVGNYFGGMIKLGDKLYSGGGSRSKYLLMMDANTGAIKDSLKTDNGSVIYADGMLYTYSHKRGKVCLVDAENFEIKGSFKVEKGTNEHFSHPVIKNGVLYIRHGNTLLAYDIKAKTE</sequence>
<organism evidence="2 3">
    <name type="scientific">Candidatus Venteria ishoeyi</name>
    <dbReference type="NCBI Taxonomy" id="1899563"/>
    <lineage>
        <taxon>Bacteria</taxon>
        <taxon>Pseudomonadati</taxon>
        <taxon>Pseudomonadota</taxon>
        <taxon>Gammaproteobacteria</taxon>
        <taxon>Thiotrichales</taxon>
        <taxon>Thiotrichaceae</taxon>
        <taxon>Venteria</taxon>
    </lineage>
</organism>
<dbReference type="SUPFAM" id="SSF50998">
    <property type="entry name" value="Quinoprotein alcohol dehydrogenase-like"/>
    <property type="match status" value="1"/>
</dbReference>
<protein>
    <submittedName>
        <fullName evidence="2">Outer membrane biogenesis protein BamB</fullName>
    </submittedName>
</protein>
<evidence type="ECO:0000313" key="2">
    <source>
        <dbReference type="EMBL" id="SEH05383.1"/>
    </source>
</evidence>
<evidence type="ECO:0000313" key="3">
    <source>
        <dbReference type="Proteomes" id="UP000236724"/>
    </source>
</evidence>
<dbReference type="Pfam" id="PF13360">
    <property type="entry name" value="PQQ_2"/>
    <property type="match status" value="1"/>
</dbReference>
<accession>A0A1H6F767</accession>
<dbReference type="InterPro" id="IPR002372">
    <property type="entry name" value="PQQ_rpt_dom"/>
</dbReference>
<dbReference type="AlphaFoldDB" id="A0A1H6F767"/>
<name>A0A1H6F767_9GAMM</name>
<gene>
    <name evidence="2" type="ORF">MBHS_01236</name>
</gene>
<dbReference type="EMBL" id="FMSV02000218">
    <property type="protein sequence ID" value="SEH05383.1"/>
    <property type="molecule type" value="Genomic_DNA"/>
</dbReference>
<dbReference type="Gene3D" id="2.130.10.10">
    <property type="entry name" value="YVTN repeat-like/Quinoprotein amine dehydrogenase"/>
    <property type="match status" value="1"/>
</dbReference>
<proteinExistence type="predicted"/>
<dbReference type="RefSeq" id="WP_177428291.1">
    <property type="nucleotide sequence ID" value="NZ_FMSV02000218.1"/>
</dbReference>
<feature type="domain" description="Pyrrolo-quinoline quinone repeat" evidence="1">
    <location>
        <begin position="88"/>
        <end position="330"/>
    </location>
</feature>
<reference evidence="2 3" key="1">
    <citation type="submission" date="2016-10" db="EMBL/GenBank/DDBJ databases">
        <authorList>
            <person name="de Groot N.N."/>
        </authorList>
    </citation>
    <scope>NUCLEOTIDE SEQUENCE [LARGE SCALE GENOMIC DNA]</scope>
    <source>
        <strain evidence="2">MBHS1</strain>
    </source>
</reference>
<dbReference type="InterPro" id="IPR011047">
    <property type="entry name" value="Quinoprotein_ADH-like_sf"/>
</dbReference>